<dbReference type="InterPro" id="IPR018163">
    <property type="entry name" value="Thr/Ala-tRNA-synth_IIc_edit"/>
</dbReference>
<proteinExistence type="inferred from homology"/>
<dbReference type="Gene3D" id="3.30.980.10">
    <property type="entry name" value="Threonyl-trna Synthetase, Chain A, domain 2"/>
    <property type="match status" value="1"/>
</dbReference>
<feature type="binding site" evidence="11">
    <location>
        <position position="668"/>
    </location>
    <ligand>
        <name>Zn(2+)</name>
        <dbReference type="ChEBI" id="CHEBI:29105"/>
    </ligand>
</feature>
<dbReference type="Pfam" id="PF01411">
    <property type="entry name" value="tRNA-synt_2c"/>
    <property type="match status" value="1"/>
</dbReference>
<dbReference type="SMART" id="SM00863">
    <property type="entry name" value="tRNA_SAD"/>
    <property type="match status" value="1"/>
</dbReference>
<evidence type="ECO:0000256" key="6">
    <source>
        <dbReference type="ARBA" id="ARBA00022833"/>
    </source>
</evidence>
<dbReference type="Gene3D" id="6.10.250.550">
    <property type="match status" value="1"/>
</dbReference>
<organism evidence="14 15">
    <name type="scientific">Photobacterium sanguinicancri</name>
    <dbReference type="NCBI Taxonomy" id="875932"/>
    <lineage>
        <taxon>Bacteria</taxon>
        <taxon>Pseudomonadati</taxon>
        <taxon>Pseudomonadota</taxon>
        <taxon>Gammaproteobacteria</taxon>
        <taxon>Vibrionales</taxon>
        <taxon>Vibrionaceae</taxon>
        <taxon>Photobacterium</taxon>
    </lineage>
</organism>
<dbReference type="Pfam" id="PF02272">
    <property type="entry name" value="DHHA1"/>
    <property type="match status" value="1"/>
</dbReference>
<dbReference type="Gene3D" id="3.30.54.20">
    <property type="match status" value="1"/>
</dbReference>
<evidence type="ECO:0000256" key="11">
    <source>
        <dbReference type="HAMAP-Rule" id="MF_00036"/>
    </source>
</evidence>
<evidence type="ECO:0000256" key="1">
    <source>
        <dbReference type="ARBA" id="ARBA00008226"/>
    </source>
</evidence>
<protein>
    <recommendedName>
        <fullName evidence="11">Alanine--tRNA ligase</fullName>
        <ecNumber evidence="11">6.1.1.7</ecNumber>
    </recommendedName>
    <alternativeName>
        <fullName evidence="11">Alanyl-tRNA synthetase</fullName>
        <shortName evidence="11">AlaRS</shortName>
    </alternativeName>
</protein>
<gene>
    <name evidence="11" type="primary">alaS</name>
    <name evidence="14" type="ORF">ASV53_09795</name>
</gene>
<feature type="binding site" evidence="11">
    <location>
        <position position="566"/>
    </location>
    <ligand>
        <name>Zn(2+)</name>
        <dbReference type="ChEBI" id="CHEBI:29105"/>
    </ligand>
</feature>
<dbReference type="InterPro" id="IPR023033">
    <property type="entry name" value="Ala_tRNA_ligase_euk/bac"/>
</dbReference>
<dbReference type="EC" id="6.1.1.7" evidence="11"/>
<keyword evidence="10 11" id="KW-0030">Aminoacyl-tRNA synthetase</keyword>
<evidence type="ECO:0000256" key="12">
    <source>
        <dbReference type="SAM" id="Coils"/>
    </source>
</evidence>
<dbReference type="SUPFAM" id="SSF50447">
    <property type="entry name" value="Translation proteins"/>
    <property type="match status" value="1"/>
</dbReference>
<dbReference type="SUPFAM" id="SSF55681">
    <property type="entry name" value="Class II aaRS and biotin synthetases"/>
    <property type="match status" value="1"/>
</dbReference>
<dbReference type="InterPro" id="IPR018164">
    <property type="entry name" value="Ala-tRNA-synth_IIc_N"/>
</dbReference>
<dbReference type="Proteomes" id="UP000215999">
    <property type="component" value="Unassembled WGS sequence"/>
</dbReference>
<dbReference type="HAMAP" id="MF_00036_B">
    <property type="entry name" value="Ala_tRNA_synth_B"/>
    <property type="match status" value="1"/>
</dbReference>
<dbReference type="CDD" id="cd00673">
    <property type="entry name" value="AlaRS_core"/>
    <property type="match status" value="1"/>
</dbReference>
<sequence length="873" mass="94418">MYMSTDEIRRAFLAFFESKGHQIVESSSLVPANDPTLLFTNAGMNQFKDTFLGLEKRNYTRATTAQRCVRAGGKHNDLENVGFTARHHTFFEMLGNFSFGDYFKQDAIKYAWEFLTVTLKLPEERLLVTIYETDDEAFDIWNKEMGIPADRIVRIGDNKGAPYASDNFWQMGDTGPCGPCTEIFYDHGEHIWGGRPGTPEEDGDRFIEIWNNVFMQFNRQADGTMEPLPKPSVDTGMGIERIAAIMQGVHSNYEIDIFQTLIKESAKVIGHDDLSNQSLRVVADHIRSCAFLIVDGVMPSNEGRGYVLRRIIRRAVRHGNKLGAQGAFFYKLVGPLAEIMGTAGEELKKQQAIVEKVLKIEEDNFGRTLDRGLAILNEALESLDDKVLDGETVFKLYDTYGFPADLTNDVARERGFSIDEDGFNEAMEAQRQRAREAGSFGVDYNNAIKIDASTEFCGYTATQGEGQVVALYCNGEAVDSVNAGEEALIVLDNTPFYAESGGQSGDAGVISAAGVKFDVADTQKFSDAIGHSGVVAEGAIKIGDKVVANVDIARRQAISLNHSATHLLHAALRNLLGEHVAQKGSLVKADSLRFDFSHLEGVKAEELREVERVVNEQIRLNNTIETNVMDIESAKEKGAMALFGEKYDDEVRVLSMGDFSTELCGGIHAANTGDIGLFKIVSEGGIAAGIRRIEAVTGAGAIAALHAQEALLSETASLVKSDAASVASKVGALVAHSKQLEKEIQQLKDKLAAQEGADLISQAQEINGVKVLISQLDGADNKALRGMVDELKNQLGSGVVVLGNVSDGKVGLIAGVTKDLIGKVKAGELVNLVAQQVGGKGGGRPDMAQAGGTDAAALPAALESVTPWLAEKL</sequence>
<dbReference type="SUPFAM" id="SSF101353">
    <property type="entry name" value="Putative anticodon-binding domain of alanyl-tRNA synthetase (AlaRS)"/>
    <property type="match status" value="1"/>
</dbReference>
<keyword evidence="2 11" id="KW-0820">tRNA-binding</keyword>
<keyword evidence="7 11" id="KW-0067">ATP-binding</keyword>
<dbReference type="GO" id="GO:0016874">
    <property type="term" value="F:ligase activity"/>
    <property type="evidence" value="ECO:0007669"/>
    <property type="project" value="UniProtKB-KW"/>
</dbReference>
<feature type="binding site" evidence="11">
    <location>
        <position position="664"/>
    </location>
    <ligand>
        <name>Zn(2+)</name>
        <dbReference type="ChEBI" id="CHEBI:29105"/>
    </ligand>
</feature>
<evidence type="ECO:0000256" key="8">
    <source>
        <dbReference type="ARBA" id="ARBA00022884"/>
    </source>
</evidence>
<dbReference type="PROSITE" id="PS50860">
    <property type="entry name" value="AA_TRNA_LIGASE_II_ALA"/>
    <property type="match status" value="1"/>
</dbReference>
<keyword evidence="9 11" id="KW-0648">Protein biosynthesis</keyword>
<dbReference type="Gene3D" id="2.40.30.130">
    <property type="match status" value="1"/>
</dbReference>
<reference evidence="14 15" key="1">
    <citation type="journal article" date="2016" name="Antonie Van Leeuwenhoek">
        <title>Photobacterium sanguinicancri sp. nov. isolated from marine animals.</title>
        <authorList>
            <person name="Gomez-Gil B."/>
            <person name="Roque A."/>
            <person name="Rotllant G."/>
            <person name="Romalde J.L."/>
            <person name="Doce A."/>
            <person name="Eggermont M."/>
            <person name="Defoirdt T."/>
        </authorList>
    </citation>
    <scope>NUCLEOTIDE SEQUENCE [LARGE SCALE GENOMIC DNA]</scope>
    <source>
        <strain evidence="14 15">CAIM 1827</strain>
    </source>
</reference>
<dbReference type="Pfam" id="PF07973">
    <property type="entry name" value="tRNA_SAD"/>
    <property type="match status" value="1"/>
</dbReference>
<dbReference type="InterPro" id="IPR002318">
    <property type="entry name" value="Ala-tRNA-lgiase_IIc"/>
</dbReference>
<dbReference type="Gene3D" id="3.30.930.10">
    <property type="entry name" value="Bira Bifunctional Protein, Domain 2"/>
    <property type="match status" value="1"/>
</dbReference>
<evidence type="ECO:0000313" key="14">
    <source>
        <dbReference type="EMBL" id="OZS44111.1"/>
    </source>
</evidence>
<evidence type="ECO:0000256" key="10">
    <source>
        <dbReference type="ARBA" id="ARBA00023146"/>
    </source>
</evidence>
<dbReference type="PANTHER" id="PTHR11777">
    <property type="entry name" value="ALANYL-TRNA SYNTHETASE"/>
    <property type="match status" value="1"/>
</dbReference>
<dbReference type="NCBIfam" id="TIGR00344">
    <property type="entry name" value="alaS"/>
    <property type="match status" value="1"/>
</dbReference>
<keyword evidence="3 11" id="KW-0436">Ligase</keyword>
<keyword evidence="11" id="KW-0963">Cytoplasm</keyword>
<feature type="domain" description="Alanyl-transfer RNA synthetases family profile" evidence="13">
    <location>
        <begin position="3"/>
        <end position="707"/>
    </location>
</feature>
<keyword evidence="6 11" id="KW-0862">Zinc</keyword>
<dbReference type="InterPro" id="IPR009000">
    <property type="entry name" value="Transl_B-barrel_sf"/>
</dbReference>
<dbReference type="PRINTS" id="PR00980">
    <property type="entry name" value="TRNASYNTHALA"/>
</dbReference>
<keyword evidence="15" id="KW-1185">Reference proteome</keyword>
<dbReference type="PANTHER" id="PTHR11777:SF9">
    <property type="entry name" value="ALANINE--TRNA LIGASE, CYTOPLASMIC"/>
    <property type="match status" value="1"/>
</dbReference>
<comment type="catalytic activity">
    <reaction evidence="11">
        <text>tRNA(Ala) + L-alanine + ATP = L-alanyl-tRNA(Ala) + AMP + diphosphate</text>
        <dbReference type="Rhea" id="RHEA:12540"/>
        <dbReference type="Rhea" id="RHEA-COMP:9657"/>
        <dbReference type="Rhea" id="RHEA-COMP:9923"/>
        <dbReference type="ChEBI" id="CHEBI:30616"/>
        <dbReference type="ChEBI" id="CHEBI:33019"/>
        <dbReference type="ChEBI" id="CHEBI:57972"/>
        <dbReference type="ChEBI" id="CHEBI:78442"/>
        <dbReference type="ChEBI" id="CHEBI:78497"/>
        <dbReference type="ChEBI" id="CHEBI:456215"/>
        <dbReference type="EC" id="6.1.1.7"/>
    </reaction>
</comment>
<name>A0ABX4FYZ5_9GAMM</name>
<evidence type="ECO:0000256" key="3">
    <source>
        <dbReference type="ARBA" id="ARBA00022598"/>
    </source>
</evidence>
<evidence type="ECO:0000259" key="13">
    <source>
        <dbReference type="PROSITE" id="PS50860"/>
    </source>
</evidence>
<comment type="caution">
    <text evidence="14">The sequence shown here is derived from an EMBL/GenBank/DDBJ whole genome shotgun (WGS) entry which is preliminary data.</text>
</comment>
<feature type="binding site" evidence="11">
    <location>
        <position position="562"/>
    </location>
    <ligand>
        <name>Zn(2+)</name>
        <dbReference type="ChEBI" id="CHEBI:29105"/>
    </ligand>
</feature>
<evidence type="ECO:0000256" key="4">
    <source>
        <dbReference type="ARBA" id="ARBA00022723"/>
    </source>
</evidence>
<comment type="domain">
    <text evidence="11">Consists of three domains; the N-terminal catalytic domain, the editing domain and the C-terminal C-Ala domain. The editing domain removes incorrectly charged amino acids, while the C-Ala domain, along with tRNA(Ala), serves as a bridge to cooperatively bring together the editing and aminoacylation centers thus stimulating deacylation of misacylated tRNAs.</text>
</comment>
<evidence type="ECO:0000256" key="9">
    <source>
        <dbReference type="ARBA" id="ARBA00022917"/>
    </source>
</evidence>
<dbReference type="InterPro" id="IPR012947">
    <property type="entry name" value="tRNA_SAD"/>
</dbReference>
<keyword evidence="4 11" id="KW-0479">Metal-binding</keyword>
<dbReference type="InterPro" id="IPR018165">
    <property type="entry name" value="Ala-tRNA-synth_IIc_core"/>
</dbReference>
<comment type="subcellular location">
    <subcellularLocation>
        <location evidence="11">Cytoplasm</location>
    </subcellularLocation>
</comment>
<accession>A0ABX4FYZ5</accession>
<dbReference type="InterPro" id="IPR050058">
    <property type="entry name" value="Ala-tRNA_ligase"/>
</dbReference>
<evidence type="ECO:0000256" key="7">
    <source>
        <dbReference type="ARBA" id="ARBA00022840"/>
    </source>
</evidence>
<dbReference type="SUPFAM" id="SSF55186">
    <property type="entry name" value="ThrRS/AlaRS common domain"/>
    <property type="match status" value="1"/>
</dbReference>
<evidence type="ECO:0000256" key="5">
    <source>
        <dbReference type="ARBA" id="ARBA00022741"/>
    </source>
</evidence>
<evidence type="ECO:0000313" key="15">
    <source>
        <dbReference type="Proteomes" id="UP000215999"/>
    </source>
</evidence>
<comment type="similarity">
    <text evidence="1 11">Belongs to the class-II aminoacyl-tRNA synthetase family.</text>
</comment>
<dbReference type="Gene3D" id="3.10.310.40">
    <property type="match status" value="1"/>
</dbReference>
<keyword evidence="12" id="KW-0175">Coiled coil</keyword>
<keyword evidence="8 11" id="KW-0694">RNA-binding</keyword>
<feature type="coiled-coil region" evidence="12">
    <location>
        <begin position="730"/>
        <end position="757"/>
    </location>
</feature>
<dbReference type="EMBL" id="NOIF01000049">
    <property type="protein sequence ID" value="OZS44111.1"/>
    <property type="molecule type" value="Genomic_DNA"/>
</dbReference>
<dbReference type="InterPro" id="IPR045864">
    <property type="entry name" value="aa-tRNA-synth_II/BPL/LPL"/>
</dbReference>
<dbReference type="RefSeq" id="WP_094956967.1">
    <property type="nucleotide sequence ID" value="NZ_NOIF01000049.1"/>
</dbReference>
<dbReference type="InterPro" id="IPR018162">
    <property type="entry name" value="Ala-tRNA-ligase_IIc_anticod-bd"/>
</dbReference>
<keyword evidence="5 11" id="KW-0547">Nucleotide-binding</keyword>
<dbReference type="InterPro" id="IPR003156">
    <property type="entry name" value="DHHA1_dom"/>
</dbReference>
<evidence type="ECO:0000256" key="2">
    <source>
        <dbReference type="ARBA" id="ARBA00022555"/>
    </source>
</evidence>
<comment type="cofactor">
    <cofactor evidence="11">
        <name>Zn(2+)</name>
        <dbReference type="ChEBI" id="CHEBI:29105"/>
    </cofactor>
    <text evidence="11">Binds 1 zinc ion per subunit.</text>
</comment>
<comment type="function">
    <text evidence="11">Catalyzes the attachment of alanine to tRNA(Ala) in a two-step reaction: alanine is first activated by ATP to form Ala-AMP and then transferred to the acceptor end of tRNA(Ala). Also edits incorrectly charged Ser-tRNA(Ala) and Gly-tRNA(Ala) via its editing domain.</text>
</comment>